<accession>A0ACB7HKJ9</accession>
<dbReference type="EMBL" id="CM004392">
    <property type="protein sequence ID" value="KAG8652490.1"/>
    <property type="molecule type" value="Genomic_DNA"/>
</dbReference>
<name>A0ACB7HKJ9_MANES</name>
<evidence type="ECO:0000313" key="1">
    <source>
        <dbReference type="EMBL" id="KAG8652490.1"/>
    </source>
</evidence>
<dbReference type="Proteomes" id="UP000091857">
    <property type="component" value="Chromosome 6"/>
</dbReference>
<proteinExistence type="predicted"/>
<comment type="caution">
    <text evidence="1">The sequence shown here is derived from an EMBL/GenBank/DDBJ whole genome shotgun (WGS) entry which is preliminary data.</text>
</comment>
<reference evidence="2" key="1">
    <citation type="journal article" date="2016" name="Nat. Biotechnol.">
        <title>Sequencing wild and cultivated cassava and related species reveals extensive interspecific hybridization and genetic diversity.</title>
        <authorList>
            <person name="Bredeson J.V."/>
            <person name="Lyons J.B."/>
            <person name="Prochnik S.E."/>
            <person name="Wu G.A."/>
            <person name="Ha C.M."/>
            <person name="Edsinger-Gonzales E."/>
            <person name="Grimwood J."/>
            <person name="Schmutz J."/>
            <person name="Rabbi I.Y."/>
            <person name="Egesi C."/>
            <person name="Nauluvula P."/>
            <person name="Lebot V."/>
            <person name="Ndunguru J."/>
            <person name="Mkamilo G."/>
            <person name="Bart R.S."/>
            <person name="Setter T.L."/>
            <person name="Gleadow R.M."/>
            <person name="Kulakow P."/>
            <person name="Ferguson M.E."/>
            <person name="Rounsley S."/>
            <person name="Rokhsar D.S."/>
        </authorList>
    </citation>
    <scope>NUCLEOTIDE SEQUENCE [LARGE SCALE GENOMIC DNA]</scope>
    <source>
        <strain evidence="2">cv. AM560-2</strain>
    </source>
</reference>
<organism evidence="1 2">
    <name type="scientific">Manihot esculenta</name>
    <name type="common">Cassava</name>
    <name type="synonym">Jatropha manihot</name>
    <dbReference type="NCBI Taxonomy" id="3983"/>
    <lineage>
        <taxon>Eukaryota</taxon>
        <taxon>Viridiplantae</taxon>
        <taxon>Streptophyta</taxon>
        <taxon>Embryophyta</taxon>
        <taxon>Tracheophyta</taxon>
        <taxon>Spermatophyta</taxon>
        <taxon>Magnoliopsida</taxon>
        <taxon>eudicotyledons</taxon>
        <taxon>Gunneridae</taxon>
        <taxon>Pentapetalae</taxon>
        <taxon>rosids</taxon>
        <taxon>fabids</taxon>
        <taxon>Malpighiales</taxon>
        <taxon>Euphorbiaceae</taxon>
        <taxon>Crotonoideae</taxon>
        <taxon>Manihoteae</taxon>
        <taxon>Manihot</taxon>
    </lineage>
</organism>
<protein>
    <submittedName>
        <fullName evidence="1">Uncharacterized protein</fullName>
    </submittedName>
</protein>
<sequence length="506" mass="58494">MAEEDNNPAHSCDAISRLPDELLHTILDKLPLNDAVSTGFLSHRWRHLWKYVSTADFGPSWVQLTGKEIVSSLNQFICLHKGLKIQSFSVRFTYQPEMSKAVDSWVLFAINKHVENLDLDFDEDDANIAKNTAVDPCYKLHTCVFNSKSLTMLLLCFCDLELPVSFQLQALKVLHLHRIELHHDIIQKVTSNAPVLQQLFLSDCNRTTDLHVHVAPNQHVCNLVIIENFFPVDHSTTMFIKAPTALNVGFMGSMPRSNYRIDEVSEYTEVYFSLHGMFDACGKHGINILFNDSNVQKYENILQELLASFQKADTINLCDWCIQLLSLRELRNLKRLRFNCTTLEISSSFWKWELPGIIYMLKACHQVEELTLVLAPRNEEIKIPEDYLFQHDFQERRFLHTQDLRLELENLSTVRFKVTHGDYQTWKDEYFDLNKFFNGAILAIEFMQLLRGHAVNLGSLIFSTNKQEIEILFKEEEVEEEEKDAAAPPPPPTTTTRKPPIQIHLD</sequence>
<keyword evidence="2" id="KW-1185">Reference proteome</keyword>
<gene>
    <name evidence="1" type="ORF">MANES_06G096266v8</name>
</gene>
<evidence type="ECO:0000313" key="2">
    <source>
        <dbReference type="Proteomes" id="UP000091857"/>
    </source>
</evidence>